<evidence type="ECO:0000313" key="2">
    <source>
        <dbReference type="EMBL" id="MBX34858.1"/>
    </source>
</evidence>
<reference evidence="2" key="1">
    <citation type="submission" date="2018-02" db="EMBL/GenBank/DDBJ databases">
        <title>Rhizophora mucronata_Transcriptome.</title>
        <authorList>
            <person name="Meera S.P."/>
            <person name="Sreeshan A."/>
            <person name="Augustine A."/>
        </authorList>
    </citation>
    <scope>NUCLEOTIDE SEQUENCE</scope>
    <source>
        <tissue evidence="2">Leaf</tissue>
    </source>
</reference>
<evidence type="ECO:0000256" key="1">
    <source>
        <dbReference type="SAM" id="MobiDB-lite"/>
    </source>
</evidence>
<feature type="region of interest" description="Disordered" evidence="1">
    <location>
        <begin position="1"/>
        <end position="22"/>
    </location>
</feature>
<feature type="compositionally biased region" description="Polar residues" evidence="1">
    <location>
        <begin position="13"/>
        <end position="22"/>
    </location>
</feature>
<dbReference type="EMBL" id="GGEC01054374">
    <property type="protein sequence ID" value="MBX34858.1"/>
    <property type="molecule type" value="Transcribed_RNA"/>
</dbReference>
<sequence length="44" mass="4851">MHLNRNHGVCQQGIGQTPFNQKAPSKISLARINRRGVHIGQSSL</sequence>
<protein>
    <submittedName>
        <fullName evidence="2">Uncharacterized protein</fullName>
    </submittedName>
</protein>
<accession>A0A2P2MXC0</accession>
<proteinExistence type="predicted"/>
<name>A0A2P2MXC0_RHIMU</name>
<dbReference type="AlphaFoldDB" id="A0A2P2MXC0"/>
<organism evidence="2">
    <name type="scientific">Rhizophora mucronata</name>
    <name type="common">Asiatic mangrove</name>
    <dbReference type="NCBI Taxonomy" id="61149"/>
    <lineage>
        <taxon>Eukaryota</taxon>
        <taxon>Viridiplantae</taxon>
        <taxon>Streptophyta</taxon>
        <taxon>Embryophyta</taxon>
        <taxon>Tracheophyta</taxon>
        <taxon>Spermatophyta</taxon>
        <taxon>Magnoliopsida</taxon>
        <taxon>eudicotyledons</taxon>
        <taxon>Gunneridae</taxon>
        <taxon>Pentapetalae</taxon>
        <taxon>rosids</taxon>
        <taxon>fabids</taxon>
        <taxon>Malpighiales</taxon>
        <taxon>Rhizophoraceae</taxon>
        <taxon>Rhizophora</taxon>
    </lineage>
</organism>